<proteinExistence type="predicted"/>
<evidence type="ECO:0000313" key="1">
    <source>
        <dbReference type="EMBL" id="MDF9409256.1"/>
    </source>
</evidence>
<keyword evidence="2" id="KW-1185">Reference proteome</keyword>
<dbReference type="Proteomes" id="UP001154312">
    <property type="component" value="Unassembled WGS sequence"/>
</dbReference>
<accession>A0A9X4H3Q1</accession>
<name>A0A9X4H3Q1_9FIRM</name>
<reference evidence="1" key="1">
    <citation type="submission" date="2022-02" db="EMBL/GenBank/DDBJ databases">
        <authorList>
            <person name="Leng L."/>
        </authorList>
    </citation>
    <scope>NUCLEOTIDE SEQUENCE</scope>
    <source>
        <strain evidence="1">JI</strain>
    </source>
</reference>
<dbReference type="EMBL" id="JAKOAV010000027">
    <property type="protein sequence ID" value="MDF9409256.1"/>
    <property type="molecule type" value="Genomic_DNA"/>
</dbReference>
<sequence length="105" mass="12159">MTFEIYKPRGERAKKQALVSLSKNSIVINKVAREKFNVDKIELAYDRDTNIIRISASESGQTIKKTKVFARGFFNYFNINKTGKFPAEYNTDQNALYVDLKKSQR</sequence>
<dbReference type="RefSeq" id="WP_277444712.1">
    <property type="nucleotide sequence ID" value="NZ_JAKOAV010000027.1"/>
</dbReference>
<dbReference type="AlphaFoldDB" id="A0A9X4H3Q1"/>
<evidence type="ECO:0000313" key="2">
    <source>
        <dbReference type="Proteomes" id="UP001154312"/>
    </source>
</evidence>
<organism evidence="1 2">
    <name type="scientific">Pelotomaculum isophthalicicum JI</name>
    <dbReference type="NCBI Taxonomy" id="947010"/>
    <lineage>
        <taxon>Bacteria</taxon>
        <taxon>Bacillati</taxon>
        <taxon>Bacillota</taxon>
        <taxon>Clostridia</taxon>
        <taxon>Eubacteriales</taxon>
        <taxon>Desulfotomaculaceae</taxon>
        <taxon>Pelotomaculum</taxon>
    </lineage>
</organism>
<comment type="caution">
    <text evidence="1">The sequence shown here is derived from an EMBL/GenBank/DDBJ whole genome shotgun (WGS) entry which is preliminary data.</text>
</comment>
<protein>
    <submittedName>
        <fullName evidence="1">Uncharacterized protein</fullName>
    </submittedName>
</protein>
<gene>
    <name evidence="1" type="ORF">L7E55_12965</name>
</gene>